<reference evidence="6 7" key="1">
    <citation type="submission" date="2018-10" db="EMBL/GenBank/DDBJ databases">
        <title>Isolation from soil.</title>
        <authorList>
            <person name="Hu J."/>
        </authorList>
    </citation>
    <scope>NUCLEOTIDE SEQUENCE [LARGE SCALE GENOMIC DNA]</scope>
    <source>
        <strain evidence="6 7">NEAU-Ht49</strain>
    </source>
</reference>
<feature type="domain" description="Ketosynthase family 3 (KS3)" evidence="5">
    <location>
        <begin position="1"/>
        <end position="401"/>
    </location>
</feature>
<organism evidence="6 7">
    <name type="scientific">Actinomadura harenae</name>
    <dbReference type="NCBI Taxonomy" id="2483351"/>
    <lineage>
        <taxon>Bacteria</taxon>
        <taxon>Bacillati</taxon>
        <taxon>Actinomycetota</taxon>
        <taxon>Actinomycetes</taxon>
        <taxon>Streptosporangiales</taxon>
        <taxon>Thermomonosporaceae</taxon>
        <taxon>Actinomadura</taxon>
    </lineage>
</organism>
<dbReference type="InterPro" id="IPR016039">
    <property type="entry name" value="Thiolase-like"/>
</dbReference>
<sequence>MRSVVTGLGVVAPTGVGAEEYWTRTLQGVSGIGPISRFDASPYPVRLAGEVRDLDVTDRLSGRILSQTDRLTQIALVAADLALADAGLDTRRLDPYDIGVVTANSVGGFEFGQHELSNLWANGPEYVSAYQSFAWFYAVNTGQISIRHGIRGPNGVIVAEQAGGLDAVGQARRHVGHGTRAVVSGGVEAPLCPWSLAAHLPSGRLSREEDPASAYRPFTRGAPGHVLGEGGAILLVEDANSAWERGVPHVYGEVAGHCSTFDPPPSAGRGPRLEAAMRGAIADAGLDPADVDVVFADAAGVPELDLAEARAVTAIFGPRGVPVTAPKTMVGRLNAGGGALDLAAALLCVRDGLIPPTVNVDGPAGEYDIDLVTRARPASVGTALVCARGYGGFNSAMVVREFR</sequence>
<dbReference type="CDD" id="cd00832">
    <property type="entry name" value="CLF"/>
    <property type="match status" value="1"/>
</dbReference>
<dbReference type="PANTHER" id="PTHR11712:SF322">
    <property type="entry name" value="POLYKETIDE BETA-KETOACYL SYNTHASE 2-RELATED"/>
    <property type="match status" value="1"/>
</dbReference>
<evidence type="ECO:0000256" key="3">
    <source>
        <dbReference type="ARBA" id="ARBA00023315"/>
    </source>
</evidence>
<dbReference type="PANTHER" id="PTHR11712">
    <property type="entry name" value="POLYKETIDE SYNTHASE-RELATED"/>
    <property type="match status" value="1"/>
</dbReference>
<accession>A0A3M2M265</accession>
<name>A0A3M2M265_9ACTN</name>
<gene>
    <name evidence="6" type="ORF">EBO15_17190</name>
</gene>
<dbReference type="PROSITE" id="PS52004">
    <property type="entry name" value="KS3_2"/>
    <property type="match status" value="1"/>
</dbReference>
<dbReference type="SUPFAM" id="SSF53901">
    <property type="entry name" value="Thiolase-like"/>
    <property type="match status" value="2"/>
</dbReference>
<evidence type="ECO:0000256" key="2">
    <source>
        <dbReference type="ARBA" id="ARBA00022679"/>
    </source>
</evidence>
<dbReference type="GO" id="GO:0006633">
    <property type="term" value="P:fatty acid biosynthetic process"/>
    <property type="evidence" value="ECO:0007669"/>
    <property type="project" value="TreeGrafter"/>
</dbReference>
<protein>
    <submittedName>
        <fullName evidence="6">Ketosynthase chain-length factor</fullName>
    </submittedName>
</protein>
<dbReference type="InterPro" id="IPR014030">
    <property type="entry name" value="Ketoacyl_synth_N"/>
</dbReference>
<dbReference type="InterPro" id="IPR000794">
    <property type="entry name" value="Beta-ketoacyl_synthase"/>
</dbReference>
<dbReference type="AlphaFoldDB" id="A0A3M2M265"/>
<dbReference type="Pfam" id="PF02801">
    <property type="entry name" value="Ketoacyl-synt_C"/>
    <property type="match status" value="1"/>
</dbReference>
<dbReference type="InterPro" id="IPR020841">
    <property type="entry name" value="PKS_Beta-ketoAc_synthase_dom"/>
</dbReference>
<keyword evidence="7" id="KW-1185">Reference proteome</keyword>
<evidence type="ECO:0000256" key="4">
    <source>
        <dbReference type="RuleBase" id="RU003694"/>
    </source>
</evidence>
<comment type="caution">
    <text evidence="6">The sequence shown here is derived from an EMBL/GenBank/DDBJ whole genome shotgun (WGS) entry which is preliminary data.</text>
</comment>
<evidence type="ECO:0000313" key="7">
    <source>
        <dbReference type="Proteomes" id="UP000282674"/>
    </source>
</evidence>
<dbReference type="GO" id="GO:0004315">
    <property type="term" value="F:3-oxoacyl-[acyl-carrier-protein] synthase activity"/>
    <property type="evidence" value="ECO:0007669"/>
    <property type="project" value="TreeGrafter"/>
</dbReference>
<keyword evidence="2 4" id="KW-0808">Transferase</keyword>
<dbReference type="Pfam" id="PF00109">
    <property type="entry name" value="ketoacyl-synt"/>
    <property type="match status" value="1"/>
</dbReference>
<comment type="similarity">
    <text evidence="1 4">Belongs to the thiolase-like superfamily. Beta-ketoacyl-ACP synthases family.</text>
</comment>
<dbReference type="OrthoDB" id="416758at2"/>
<evidence type="ECO:0000313" key="6">
    <source>
        <dbReference type="EMBL" id="RMI43170.1"/>
    </source>
</evidence>
<dbReference type="Proteomes" id="UP000282674">
    <property type="component" value="Unassembled WGS sequence"/>
</dbReference>
<proteinExistence type="inferred from homology"/>
<dbReference type="EMBL" id="RFFG01000027">
    <property type="protein sequence ID" value="RMI43170.1"/>
    <property type="molecule type" value="Genomic_DNA"/>
</dbReference>
<evidence type="ECO:0000259" key="5">
    <source>
        <dbReference type="PROSITE" id="PS52004"/>
    </source>
</evidence>
<dbReference type="InterPro" id="IPR014031">
    <property type="entry name" value="Ketoacyl_synth_C"/>
</dbReference>
<evidence type="ECO:0000256" key="1">
    <source>
        <dbReference type="ARBA" id="ARBA00008467"/>
    </source>
</evidence>
<keyword evidence="3" id="KW-0012">Acyltransferase</keyword>
<dbReference type="Gene3D" id="3.40.47.10">
    <property type="match status" value="2"/>
</dbReference>